<evidence type="ECO:0000313" key="2">
    <source>
        <dbReference type="Proteomes" id="UP000185687"/>
    </source>
</evidence>
<dbReference type="Proteomes" id="UP000185687">
    <property type="component" value="Unassembled WGS sequence"/>
</dbReference>
<dbReference type="EMBL" id="FTNP01000008">
    <property type="protein sequence ID" value="SIS06191.1"/>
    <property type="molecule type" value="Genomic_DNA"/>
</dbReference>
<organism evidence="1 2">
    <name type="scientific">Natronorubrum daqingense</name>
    <dbReference type="NCBI Taxonomy" id="588898"/>
    <lineage>
        <taxon>Archaea</taxon>
        <taxon>Methanobacteriati</taxon>
        <taxon>Methanobacteriota</taxon>
        <taxon>Stenosarchaea group</taxon>
        <taxon>Halobacteria</taxon>
        <taxon>Halobacteriales</taxon>
        <taxon>Natrialbaceae</taxon>
        <taxon>Natronorubrum</taxon>
    </lineage>
</organism>
<accession>A0A1N7G0V5</accession>
<gene>
    <name evidence="1" type="ORF">SAMN05421809_3645</name>
</gene>
<keyword evidence="2" id="KW-1185">Reference proteome</keyword>
<dbReference type="AlphaFoldDB" id="A0A1N7G0V5"/>
<sequence>MLRVALTDRTGDSQTELIGGDRPLIVPYGHVTEDTALAVEMVPNVVRATVGPWAVNLDVWQWPCRSVNGFGKVPIDRVHRCSSVRKHSFHVGRLVCLELLDQAIVIGVEGLYSIGFTRESEQFLDRQSDQ</sequence>
<name>A0A1N7G0V5_9EURY</name>
<evidence type="ECO:0000313" key="1">
    <source>
        <dbReference type="EMBL" id="SIS06191.1"/>
    </source>
</evidence>
<protein>
    <submittedName>
        <fullName evidence="1">Uncharacterized protein</fullName>
    </submittedName>
</protein>
<proteinExistence type="predicted"/>
<reference evidence="1 2" key="1">
    <citation type="submission" date="2017-01" db="EMBL/GenBank/DDBJ databases">
        <authorList>
            <person name="Mah S.A."/>
            <person name="Swanson W.J."/>
            <person name="Moy G.W."/>
            <person name="Vacquier V.D."/>
        </authorList>
    </citation>
    <scope>NUCLEOTIDE SEQUENCE [LARGE SCALE GENOMIC DNA]</scope>
    <source>
        <strain evidence="1 2">CGMCC 1.8909</strain>
    </source>
</reference>